<dbReference type="SUPFAM" id="SSF51735">
    <property type="entry name" value="NAD(P)-binding Rossmann-fold domains"/>
    <property type="match status" value="1"/>
</dbReference>
<reference evidence="2 3" key="1">
    <citation type="submission" date="2018-07" db="EMBL/GenBank/DDBJ databases">
        <title>Dyadobacter roseus sp. nov., isolated from rose rhizosphere soil.</title>
        <authorList>
            <person name="Chen L."/>
        </authorList>
    </citation>
    <scope>NUCLEOTIDE SEQUENCE [LARGE SCALE GENOMIC DNA]</scope>
    <source>
        <strain evidence="2 3">RS19</strain>
    </source>
</reference>
<accession>A0A3D8Y727</accession>
<evidence type="ECO:0000313" key="2">
    <source>
        <dbReference type="EMBL" id="REA58538.1"/>
    </source>
</evidence>
<dbReference type="GO" id="GO:0042602">
    <property type="term" value="F:riboflavin reductase (NADPH) activity"/>
    <property type="evidence" value="ECO:0007669"/>
    <property type="project" value="TreeGrafter"/>
</dbReference>
<proteinExistence type="predicted"/>
<gene>
    <name evidence="2" type="ORF">DSL64_20855</name>
</gene>
<dbReference type="GO" id="GO:0004074">
    <property type="term" value="F:biliverdin reductase [NAD(P)H] activity"/>
    <property type="evidence" value="ECO:0007669"/>
    <property type="project" value="TreeGrafter"/>
</dbReference>
<dbReference type="Pfam" id="PF13460">
    <property type="entry name" value="NAD_binding_10"/>
    <property type="match status" value="1"/>
</dbReference>
<dbReference type="RefSeq" id="WP_115832872.1">
    <property type="nucleotide sequence ID" value="NZ_QNUL01000020.1"/>
</dbReference>
<dbReference type="InterPro" id="IPR016040">
    <property type="entry name" value="NAD(P)-bd_dom"/>
</dbReference>
<keyword evidence="3" id="KW-1185">Reference proteome</keyword>
<protein>
    <submittedName>
        <fullName evidence="2">NADH-flavin reductase</fullName>
    </submittedName>
</protein>
<dbReference type="Proteomes" id="UP000256373">
    <property type="component" value="Unassembled WGS sequence"/>
</dbReference>
<dbReference type="AlphaFoldDB" id="A0A3D8Y727"/>
<dbReference type="PANTHER" id="PTHR43355:SF2">
    <property type="entry name" value="FLAVIN REDUCTASE (NADPH)"/>
    <property type="match status" value="1"/>
</dbReference>
<dbReference type="InterPro" id="IPR051606">
    <property type="entry name" value="Polyketide_Oxido-like"/>
</dbReference>
<name>A0A3D8Y727_9BACT</name>
<dbReference type="Gene3D" id="3.40.50.720">
    <property type="entry name" value="NAD(P)-binding Rossmann-like Domain"/>
    <property type="match status" value="1"/>
</dbReference>
<comment type="caution">
    <text evidence="2">The sequence shown here is derived from an EMBL/GenBank/DDBJ whole genome shotgun (WGS) entry which is preliminary data.</text>
</comment>
<dbReference type="EMBL" id="QNUL01000020">
    <property type="protein sequence ID" value="REA58538.1"/>
    <property type="molecule type" value="Genomic_DNA"/>
</dbReference>
<organism evidence="2 3">
    <name type="scientific">Dyadobacter luteus</name>
    <dbReference type="NCBI Taxonomy" id="2259619"/>
    <lineage>
        <taxon>Bacteria</taxon>
        <taxon>Pseudomonadati</taxon>
        <taxon>Bacteroidota</taxon>
        <taxon>Cytophagia</taxon>
        <taxon>Cytophagales</taxon>
        <taxon>Spirosomataceae</taxon>
        <taxon>Dyadobacter</taxon>
    </lineage>
</organism>
<dbReference type="PANTHER" id="PTHR43355">
    <property type="entry name" value="FLAVIN REDUCTASE (NADPH)"/>
    <property type="match status" value="1"/>
</dbReference>
<sequence length="220" mass="24244">MKTYHKIAVIGGGGRTGKYLVNQLLDGGFQIKLLLRNPEISAQTIPLSDPAVEVIQGDALDYEKVHALIKGCDAVISLVGQRKGEPLVASKATLHVLKAMTEAFDKSEIMRYMLVSGLNLDAPFDRKGPETLAATEWMKANYAESHWDKQKAYEILQESDVDWTLVRVPLIAFTEERSEIGVSLEDAPGQNISAADIAAFLIEQLDKSTYIRQAPFIAKV</sequence>
<evidence type="ECO:0000259" key="1">
    <source>
        <dbReference type="Pfam" id="PF13460"/>
    </source>
</evidence>
<evidence type="ECO:0000313" key="3">
    <source>
        <dbReference type="Proteomes" id="UP000256373"/>
    </source>
</evidence>
<dbReference type="OrthoDB" id="9790734at2"/>
<feature type="domain" description="NAD(P)-binding" evidence="1">
    <location>
        <begin position="11"/>
        <end position="207"/>
    </location>
</feature>
<dbReference type="InterPro" id="IPR036291">
    <property type="entry name" value="NAD(P)-bd_dom_sf"/>
</dbReference>